<proteinExistence type="predicted"/>
<protein>
    <submittedName>
        <fullName evidence="1">Uncharacterized protein</fullName>
    </submittedName>
</protein>
<accession>A0A2A2KKL0</accession>
<dbReference type="Proteomes" id="UP000218231">
    <property type="component" value="Unassembled WGS sequence"/>
</dbReference>
<gene>
    <name evidence="1" type="ORF">WR25_26802</name>
</gene>
<dbReference type="EMBL" id="LIAE01008319">
    <property type="protein sequence ID" value="PAV74524.1"/>
    <property type="molecule type" value="Genomic_DNA"/>
</dbReference>
<keyword evidence="2" id="KW-1185">Reference proteome</keyword>
<sequence length="139" mass="15413">MPPKRKTNPRMQCPTDPQAMTSQQYCVQPSNSHMIMGMQLQHSTPYLSQNGYYIHPASGPNGINIMNYSSMILKLQYPPQQIPTTPPVPQTFVQNQGCAALPSTSTASMPPANVSSGYMSNQRNYAQLPKQLLQRMGLI</sequence>
<evidence type="ECO:0000313" key="1">
    <source>
        <dbReference type="EMBL" id="PAV74524.1"/>
    </source>
</evidence>
<reference evidence="1 2" key="1">
    <citation type="journal article" date="2017" name="Curr. Biol.">
        <title>Genome architecture and evolution of a unichromosomal asexual nematode.</title>
        <authorList>
            <person name="Fradin H."/>
            <person name="Zegar C."/>
            <person name="Gutwein M."/>
            <person name="Lucas J."/>
            <person name="Kovtun M."/>
            <person name="Corcoran D."/>
            <person name="Baugh L.R."/>
            <person name="Kiontke K."/>
            <person name="Gunsalus K."/>
            <person name="Fitch D.H."/>
            <person name="Piano F."/>
        </authorList>
    </citation>
    <scope>NUCLEOTIDE SEQUENCE [LARGE SCALE GENOMIC DNA]</scope>
    <source>
        <strain evidence="1">PF1309</strain>
    </source>
</reference>
<organism evidence="1 2">
    <name type="scientific">Diploscapter pachys</name>
    <dbReference type="NCBI Taxonomy" id="2018661"/>
    <lineage>
        <taxon>Eukaryota</taxon>
        <taxon>Metazoa</taxon>
        <taxon>Ecdysozoa</taxon>
        <taxon>Nematoda</taxon>
        <taxon>Chromadorea</taxon>
        <taxon>Rhabditida</taxon>
        <taxon>Rhabditina</taxon>
        <taxon>Rhabditomorpha</taxon>
        <taxon>Rhabditoidea</taxon>
        <taxon>Rhabditidae</taxon>
        <taxon>Diploscapter</taxon>
    </lineage>
</organism>
<comment type="caution">
    <text evidence="1">The sequence shown here is derived from an EMBL/GenBank/DDBJ whole genome shotgun (WGS) entry which is preliminary data.</text>
</comment>
<evidence type="ECO:0000313" key="2">
    <source>
        <dbReference type="Proteomes" id="UP000218231"/>
    </source>
</evidence>
<name>A0A2A2KKL0_9BILA</name>
<dbReference type="AlphaFoldDB" id="A0A2A2KKL0"/>